<keyword evidence="2 6" id="KW-0489">Methyltransferase</keyword>
<dbReference type="PANTHER" id="PTHR43667:SF2">
    <property type="entry name" value="FATTY ACID C-METHYL TRANSFERASE"/>
    <property type="match status" value="1"/>
</dbReference>
<comment type="caution">
    <text evidence="6">The sequence shown here is derived from an EMBL/GenBank/DDBJ whole genome shotgun (WGS) entry which is preliminary data.</text>
</comment>
<sequence length="411" mass="47941">MLKTRSLPWNWFNPRRELARNVLIHFLSHIKGARIELKQPEQSNQICGEDNASVHLIIDIRDNCVFERVLRGGSLAAAETYIEGLWRTDDLHTLLIVMAQNQARLDRLDSNISKWVEWAAKSRHWLRRNHKSQAKRNILAHYDLGNHFYKSFLDSQMQYSSALYHGLDTTHPEQNLDQAQQQKLQRICEQLQLNADSHLLEIGSGWGGLAVYAARHYGCQVTTTTISDEQYQYCCQLVHQQGLSDRIRVLSRDYRDLHGRYDRLVSIEMIEAVGEAYLPQFIQKCAMLLKPGGRMLLQSITIADERFDSYQKNTDFIQQMVFPGGFLPSMALLKKLINKYQFVTENCFDMRLSYAYTLHAWHNRLSTYRSEHPQALVFNAQFFRLWHFYMAYCEAGFLSANTGVWQITLTH</sequence>
<dbReference type="InterPro" id="IPR050723">
    <property type="entry name" value="CFA/CMAS"/>
</dbReference>
<proteinExistence type="inferred from homology"/>
<dbReference type="InterPro" id="IPR003333">
    <property type="entry name" value="CMAS"/>
</dbReference>
<accession>A0ABW9G6I3</accession>
<evidence type="ECO:0000256" key="3">
    <source>
        <dbReference type="ARBA" id="ARBA00022679"/>
    </source>
</evidence>
<dbReference type="RefSeq" id="WP_408622781.1">
    <property type="nucleotide sequence ID" value="NZ_JBEQCT010000002.1"/>
</dbReference>
<comment type="similarity">
    <text evidence="1">Belongs to the CFA/CMAS family.</text>
</comment>
<evidence type="ECO:0000313" key="7">
    <source>
        <dbReference type="Proteomes" id="UP001629953"/>
    </source>
</evidence>
<dbReference type="EMBL" id="JBEQCT010000002">
    <property type="protein sequence ID" value="MFM2484596.1"/>
    <property type="molecule type" value="Genomic_DNA"/>
</dbReference>
<dbReference type="Proteomes" id="UP001629953">
    <property type="component" value="Unassembled WGS sequence"/>
</dbReference>
<evidence type="ECO:0000256" key="4">
    <source>
        <dbReference type="ARBA" id="ARBA00022691"/>
    </source>
</evidence>
<reference evidence="6 7" key="1">
    <citation type="journal article" date="2013" name="Int. J. Syst. Evol. Microbiol.">
        <title>Celerinatantimonas yamalensis sp. nov., a cold-adapted diazotrophic bacterium from a cold permafrost brine.</title>
        <authorList>
            <person name="Shcherbakova V."/>
            <person name="Chuvilskaya N."/>
            <person name="Rivkina E."/>
            <person name="Demidov N."/>
            <person name="Uchaeva V."/>
            <person name="Suetin S."/>
            <person name="Suzina N."/>
            <person name="Gilichinsky D."/>
        </authorList>
    </citation>
    <scope>NUCLEOTIDE SEQUENCE [LARGE SCALE GENOMIC DNA]</scope>
    <source>
        <strain evidence="6 7">C7</strain>
    </source>
</reference>
<dbReference type="PIRSF" id="PIRSF003085">
    <property type="entry name" value="CMAS"/>
    <property type="match status" value="1"/>
</dbReference>
<dbReference type="SUPFAM" id="SSF53335">
    <property type="entry name" value="S-adenosyl-L-methionine-dependent methyltransferases"/>
    <property type="match status" value="1"/>
</dbReference>
<keyword evidence="7" id="KW-1185">Reference proteome</keyword>
<dbReference type="CDD" id="cd02440">
    <property type="entry name" value="AdoMet_MTases"/>
    <property type="match status" value="1"/>
</dbReference>
<dbReference type="PANTHER" id="PTHR43667">
    <property type="entry name" value="CYCLOPROPANE-FATTY-ACYL-PHOSPHOLIPID SYNTHASE"/>
    <property type="match status" value="1"/>
</dbReference>
<dbReference type="Gene3D" id="3.40.50.150">
    <property type="entry name" value="Vaccinia Virus protein VP39"/>
    <property type="match status" value="1"/>
</dbReference>
<gene>
    <name evidence="6" type="ORF">ABUE30_05870</name>
</gene>
<evidence type="ECO:0000313" key="6">
    <source>
        <dbReference type="EMBL" id="MFM2484596.1"/>
    </source>
</evidence>
<protein>
    <submittedName>
        <fullName evidence="6">Cyclopropane-fatty-acyl-phospholipid synthase family protein</fullName>
        <ecNumber evidence="6">2.1.1.-</ecNumber>
    </submittedName>
</protein>
<evidence type="ECO:0000256" key="5">
    <source>
        <dbReference type="ARBA" id="ARBA00023098"/>
    </source>
</evidence>
<dbReference type="GO" id="GO:0032259">
    <property type="term" value="P:methylation"/>
    <property type="evidence" value="ECO:0007669"/>
    <property type="project" value="UniProtKB-KW"/>
</dbReference>
<keyword evidence="5" id="KW-0443">Lipid metabolism</keyword>
<keyword evidence="3 6" id="KW-0808">Transferase</keyword>
<evidence type="ECO:0000256" key="2">
    <source>
        <dbReference type="ARBA" id="ARBA00022603"/>
    </source>
</evidence>
<evidence type="ECO:0000256" key="1">
    <source>
        <dbReference type="ARBA" id="ARBA00010815"/>
    </source>
</evidence>
<dbReference type="Pfam" id="PF02353">
    <property type="entry name" value="CMAS"/>
    <property type="match status" value="1"/>
</dbReference>
<organism evidence="6 7">
    <name type="scientific">Celerinatantimonas yamalensis</name>
    <dbReference type="NCBI Taxonomy" id="559956"/>
    <lineage>
        <taxon>Bacteria</taxon>
        <taxon>Pseudomonadati</taxon>
        <taxon>Pseudomonadota</taxon>
        <taxon>Gammaproteobacteria</taxon>
        <taxon>Celerinatantimonadaceae</taxon>
        <taxon>Celerinatantimonas</taxon>
    </lineage>
</organism>
<dbReference type="EC" id="2.1.1.-" evidence="6"/>
<dbReference type="InterPro" id="IPR029063">
    <property type="entry name" value="SAM-dependent_MTases_sf"/>
</dbReference>
<keyword evidence="4" id="KW-0949">S-adenosyl-L-methionine</keyword>
<dbReference type="GO" id="GO:0008168">
    <property type="term" value="F:methyltransferase activity"/>
    <property type="evidence" value="ECO:0007669"/>
    <property type="project" value="UniProtKB-KW"/>
</dbReference>
<name>A0ABW9G6I3_9GAMM</name>